<feature type="domain" description="Nitroreductase" evidence="7">
    <location>
        <begin position="41"/>
        <end position="192"/>
    </location>
</feature>
<dbReference type="Pfam" id="PF00881">
    <property type="entry name" value="Nitroreductase"/>
    <property type="match status" value="1"/>
</dbReference>
<comment type="cofactor">
    <cofactor evidence="1">
        <name>FMN</name>
        <dbReference type="ChEBI" id="CHEBI:58210"/>
    </cofactor>
</comment>
<gene>
    <name evidence="8" type="ORF">I6E12_05130</name>
</gene>
<evidence type="ECO:0000256" key="1">
    <source>
        <dbReference type="ARBA" id="ARBA00001917"/>
    </source>
</evidence>
<keyword evidence="3" id="KW-0285">Flavoprotein</keyword>
<dbReference type="RefSeq" id="WP_094440149.1">
    <property type="nucleotide sequence ID" value="NZ_JADYTN010000008.1"/>
</dbReference>
<dbReference type="Gene3D" id="3.40.109.10">
    <property type="entry name" value="NADH Oxidase"/>
    <property type="match status" value="1"/>
</dbReference>
<feature type="chain" id="PRO_5046623580" evidence="6">
    <location>
        <begin position="21"/>
        <end position="211"/>
    </location>
</feature>
<evidence type="ECO:0000256" key="5">
    <source>
        <dbReference type="ARBA" id="ARBA00023002"/>
    </source>
</evidence>
<keyword evidence="5" id="KW-0560">Oxidoreductase</keyword>
<evidence type="ECO:0000313" key="9">
    <source>
        <dbReference type="Proteomes" id="UP001200470"/>
    </source>
</evidence>
<dbReference type="InterPro" id="IPR029479">
    <property type="entry name" value="Nitroreductase"/>
</dbReference>
<keyword evidence="9" id="KW-1185">Reference proteome</keyword>
<dbReference type="PANTHER" id="PTHR43673">
    <property type="entry name" value="NAD(P)H NITROREDUCTASE YDGI-RELATED"/>
    <property type="match status" value="1"/>
</dbReference>
<sequence>MKMKKILLGMAVALTLTACNENKQQVTTATDTAKTVTDVMMSRRSIRAYKDSVINRETLNEILKCGINAPNGQNLQSYEIRVIDSPALIDSITQAVVKDNPKIAERKGFKNIFVNAPCVICIANNTEYDMSQIDCGLLGENIILSAWDKGIGSCCLGSSARWIQDSPSAKPFLDRMAFSKGYQLLYCIALGYPAETPDAKPRRDDMIRYME</sequence>
<evidence type="ECO:0000256" key="3">
    <source>
        <dbReference type="ARBA" id="ARBA00022630"/>
    </source>
</evidence>
<evidence type="ECO:0000256" key="4">
    <source>
        <dbReference type="ARBA" id="ARBA00022643"/>
    </source>
</evidence>
<evidence type="ECO:0000259" key="7">
    <source>
        <dbReference type="Pfam" id="PF00881"/>
    </source>
</evidence>
<organism evidence="8 9">
    <name type="scientific">Xylanibacter brevis</name>
    <dbReference type="NCBI Taxonomy" id="83231"/>
    <lineage>
        <taxon>Bacteria</taxon>
        <taxon>Pseudomonadati</taxon>
        <taxon>Bacteroidota</taxon>
        <taxon>Bacteroidia</taxon>
        <taxon>Bacteroidales</taxon>
        <taxon>Prevotellaceae</taxon>
        <taxon>Xylanibacter</taxon>
    </lineage>
</organism>
<dbReference type="Proteomes" id="UP001200470">
    <property type="component" value="Unassembled WGS sequence"/>
</dbReference>
<feature type="signal peptide" evidence="6">
    <location>
        <begin position="1"/>
        <end position="20"/>
    </location>
</feature>
<dbReference type="InterPro" id="IPR000415">
    <property type="entry name" value="Nitroreductase-like"/>
</dbReference>
<name>A0ABS9CGP4_9BACT</name>
<proteinExistence type="inferred from homology"/>
<protein>
    <submittedName>
        <fullName evidence="8">Nitroreductase family protein</fullName>
    </submittedName>
</protein>
<dbReference type="PROSITE" id="PS51257">
    <property type="entry name" value="PROKAR_LIPOPROTEIN"/>
    <property type="match status" value="1"/>
</dbReference>
<keyword evidence="4" id="KW-0288">FMN</keyword>
<keyword evidence="6" id="KW-0732">Signal</keyword>
<dbReference type="SUPFAM" id="SSF55469">
    <property type="entry name" value="FMN-dependent nitroreductase-like"/>
    <property type="match status" value="1"/>
</dbReference>
<accession>A0ABS9CGP4</accession>
<comment type="caution">
    <text evidence="8">The sequence shown here is derived from an EMBL/GenBank/DDBJ whole genome shotgun (WGS) entry which is preliminary data.</text>
</comment>
<dbReference type="PANTHER" id="PTHR43673:SF2">
    <property type="entry name" value="NITROREDUCTASE"/>
    <property type="match status" value="1"/>
</dbReference>
<evidence type="ECO:0000313" key="8">
    <source>
        <dbReference type="EMBL" id="MCF2563492.1"/>
    </source>
</evidence>
<dbReference type="EMBL" id="JADYTN010000008">
    <property type="protein sequence ID" value="MCF2563492.1"/>
    <property type="molecule type" value="Genomic_DNA"/>
</dbReference>
<comment type="similarity">
    <text evidence="2">Belongs to the nitroreductase family.</text>
</comment>
<evidence type="ECO:0000256" key="6">
    <source>
        <dbReference type="SAM" id="SignalP"/>
    </source>
</evidence>
<reference evidence="8 9" key="1">
    <citation type="submission" date="2020-12" db="EMBL/GenBank/DDBJ databases">
        <title>Whole genome sequences of gut porcine anaerobes.</title>
        <authorList>
            <person name="Kubasova T."/>
            <person name="Jahodarova E."/>
            <person name="Rychlik I."/>
        </authorList>
    </citation>
    <scope>NUCLEOTIDE SEQUENCE [LARGE SCALE GENOMIC DNA]</scope>
    <source>
        <strain evidence="8 9">An925</strain>
    </source>
</reference>
<evidence type="ECO:0000256" key="2">
    <source>
        <dbReference type="ARBA" id="ARBA00007118"/>
    </source>
</evidence>